<dbReference type="Pfam" id="PF01575">
    <property type="entry name" value="MaoC_dehydratas"/>
    <property type="match status" value="1"/>
</dbReference>
<evidence type="ECO:0000313" key="4">
    <source>
        <dbReference type="EMBL" id="ORA81382.1"/>
    </source>
</evidence>
<evidence type="ECO:0000256" key="1">
    <source>
        <dbReference type="ARBA" id="ARBA00005254"/>
    </source>
</evidence>
<comment type="similarity">
    <text evidence="1">Belongs to the enoyl-CoA hydratase/isomerase family.</text>
</comment>
<reference evidence="4 5" key="1">
    <citation type="submission" date="2017-02" db="EMBL/GenBank/DDBJ databases">
        <title>The new phylogeny of genus Mycobacterium.</title>
        <authorList>
            <person name="Tortoli E."/>
            <person name="Trovato A."/>
            <person name="Cirillo D.M."/>
        </authorList>
    </citation>
    <scope>NUCLEOTIDE SEQUENCE [LARGE SCALE GENOMIC DNA]</scope>
    <source>
        <strain evidence="4 5">DSM 45093</strain>
    </source>
</reference>
<dbReference type="GO" id="GO:0006635">
    <property type="term" value="P:fatty acid beta-oxidation"/>
    <property type="evidence" value="ECO:0007669"/>
    <property type="project" value="TreeGrafter"/>
</dbReference>
<accession>A0A1X0E9W2</accession>
<gene>
    <name evidence="4" type="ORF">BST28_07375</name>
</gene>
<dbReference type="Pfam" id="PF13452">
    <property type="entry name" value="FAS1_DH_region"/>
    <property type="match status" value="1"/>
</dbReference>
<dbReference type="SUPFAM" id="SSF54637">
    <property type="entry name" value="Thioesterase/thiol ester dehydrase-isomerase"/>
    <property type="match status" value="2"/>
</dbReference>
<evidence type="ECO:0000259" key="3">
    <source>
        <dbReference type="Pfam" id="PF13452"/>
    </source>
</evidence>
<dbReference type="InterPro" id="IPR039569">
    <property type="entry name" value="FAS1-like_DH_region"/>
</dbReference>
<dbReference type="Gene3D" id="3.10.129.10">
    <property type="entry name" value="Hotdog Thioesterase"/>
    <property type="match status" value="1"/>
</dbReference>
<feature type="domain" description="FAS1-like dehydratase" evidence="3">
    <location>
        <begin position="6"/>
        <end position="109"/>
    </location>
</feature>
<dbReference type="CDD" id="cd03441">
    <property type="entry name" value="R_hydratase_like"/>
    <property type="match status" value="1"/>
</dbReference>
<dbReference type="AlphaFoldDB" id="A0A1X0E9W2"/>
<dbReference type="PANTHER" id="PTHR13078:SF56">
    <property type="entry name" value="PEROXISOMAL MULTIFUNCTIONAL ENZYME TYPE 2"/>
    <property type="match status" value="1"/>
</dbReference>
<evidence type="ECO:0000313" key="5">
    <source>
        <dbReference type="Proteomes" id="UP000192713"/>
    </source>
</evidence>
<dbReference type="PANTHER" id="PTHR13078">
    <property type="entry name" value="PEROXISOMAL MULTIFUNCTIONAL ENZYME TYPE 2-RELATED"/>
    <property type="match status" value="1"/>
</dbReference>
<proteinExistence type="inferred from homology"/>
<organism evidence="4 5">
    <name type="scientific">Mycolicibacter kumamotonensis</name>
    <dbReference type="NCBI Taxonomy" id="354243"/>
    <lineage>
        <taxon>Bacteria</taxon>
        <taxon>Bacillati</taxon>
        <taxon>Actinomycetota</taxon>
        <taxon>Actinomycetes</taxon>
        <taxon>Mycobacteriales</taxon>
        <taxon>Mycobacteriaceae</taxon>
        <taxon>Mycolicibacter</taxon>
    </lineage>
</organism>
<sequence>MDARRVGRWTDEERLVVTRERIAAYAAATNDPIPAHLAGEVAPPVFAVVPVFKTMMAAGVDAIPAELFTRVLHSAHDIRFHRPIRPGDTLASRGRMIGYEGMRKGRRAQKGTRMVMMLETRTDAGALVTEQYVTILVLGFNAGEPVGELGPHHALEESVRDRPPVASVAQHVDRDQTFRYAAASGDQMPIHLDENVAIDAGLPGIIVHGLCTMAFASWAILTEVCGADVTRLQRIAVRFSNMVRPGDDLETRLWKRTEAETATVHDYVFETMRGKDVVITDGLAELCP</sequence>
<dbReference type="GO" id="GO:0003857">
    <property type="term" value="F:(3S)-3-hydroxyacyl-CoA dehydrogenase (NAD+) activity"/>
    <property type="evidence" value="ECO:0007669"/>
    <property type="project" value="TreeGrafter"/>
</dbReference>
<feature type="domain" description="MaoC-like" evidence="2">
    <location>
        <begin position="161"/>
        <end position="261"/>
    </location>
</feature>
<protein>
    <submittedName>
        <fullName evidence="4">Dehydratase</fullName>
    </submittedName>
</protein>
<dbReference type="EMBL" id="MVHU01000007">
    <property type="protein sequence ID" value="ORA81382.1"/>
    <property type="molecule type" value="Genomic_DNA"/>
</dbReference>
<dbReference type="GO" id="GO:0044594">
    <property type="term" value="F:17-beta-hydroxysteroid dehydrogenase (NAD+) activity"/>
    <property type="evidence" value="ECO:0007669"/>
    <property type="project" value="TreeGrafter"/>
</dbReference>
<dbReference type="GO" id="GO:0004300">
    <property type="term" value="F:enoyl-CoA hydratase activity"/>
    <property type="evidence" value="ECO:0007669"/>
    <property type="project" value="TreeGrafter"/>
</dbReference>
<name>A0A1X0E9W2_9MYCO</name>
<comment type="caution">
    <text evidence="4">The sequence shown here is derived from an EMBL/GenBank/DDBJ whole genome shotgun (WGS) entry which is preliminary data.</text>
</comment>
<dbReference type="Proteomes" id="UP000192713">
    <property type="component" value="Unassembled WGS sequence"/>
</dbReference>
<dbReference type="InterPro" id="IPR029069">
    <property type="entry name" value="HotDog_dom_sf"/>
</dbReference>
<evidence type="ECO:0000259" key="2">
    <source>
        <dbReference type="Pfam" id="PF01575"/>
    </source>
</evidence>
<dbReference type="InterPro" id="IPR002539">
    <property type="entry name" value="MaoC-like_dom"/>
</dbReference>